<feature type="domain" description="C2H2-type" evidence="7">
    <location>
        <begin position="373"/>
        <end position="401"/>
    </location>
</feature>
<dbReference type="SUPFAM" id="SSF54695">
    <property type="entry name" value="POZ domain"/>
    <property type="match status" value="1"/>
</dbReference>
<dbReference type="Gene3D" id="3.30.710.10">
    <property type="entry name" value="Potassium Channel Kv1.1, Chain A"/>
    <property type="match status" value="1"/>
</dbReference>
<name>A0ABD0LKD2_9CAEN</name>
<feature type="domain" description="C2H2-type" evidence="7">
    <location>
        <begin position="344"/>
        <end position="372"/>
    </location>
</feature>
<feature type="domain" description="BTB" evidence="6">
    <location>
        <begin position="41"/>
        <end position="107"/>
    </location>
</feature>
<evidence type="ECO:0000313" key="9">
    <source>
        <dbReference type="Proteomes" id="UP001519460"/>
    </source>
</evidence>
<protein>
    <submittedName>
        <fullName evidence="8">Uncharacterized protein</fullName>
    </submittedName>
</protein>
<keyword evidence="1" id="KW-0479">Metal-binding</keyword>
<reference evidence="8 9" key="1">
    <citation type="journal article" date="2023" name="Sci. Data">
        <title>Genome assembly of the Korean intertidal mud-creeper Batillaria attramentaria.</title>
        <authorList>
            <person name="Patra A.K."/>
            <person name="Ho P.T."/>
            <person name="Jun S."/>
            <person name="Lee S.J."/>
            <person name="Kim Y."/>
            <person name="Won Y.J."/>
        </authorList>
    </citation>
    <scope>NUCLEOTIDE SEQUENCE [LARGE SCALE GENOMIC DNA]</scope>
    <source>
        <strain evidence="8">Wonlab-2016</strain>
    </source>
</reference>
<evidence type="ECO:0000259" key="7">
    <source>
        <dbReference type="PROSITE" id="PS50157"/>
    </source>
</evidence>
<dbReference type="InterPro" id="IPR036236">
    <property type="entry name" value="Znf_C2H2_sf"/>
</dbReference>
<evidence type="ECO:0000256" key="3">
    <source>
        <dbReference type="ARBA" id="ARBA00022771"/>
    </source>
</evidence>
<keyword evidence="4" id="KW-0862">Zinc</keyword>
<evidence type="ECO:0000313" key="8">
    <source>
        <dbReference type="EMBL" id="KAK7499868.1"/>
    </source>
</evidence>
<comment type="caution">
    <text evidence="8">The sequence shown here is derived from an EMBL/GenBank/DDBJ whole genome shotgun (WGS) entry which is preliminary data.</text>
</comment>
<dbReference type="EMBL" id="JACVVK020000041">
    <property type="protein sequence ID" value="KAK7499868.1"/>
    <property type="molecule type" value="Genomic_DNA"/>
</dbReference>
<dbReference type="Pfam" id="PF00096">
    <property type="entry name" value="zf-C2H2"/>
    <property type="match status" value="2"/>
</dbReference>
<dbReference type="Pfam" id="PF00651">
    <property type="entry name" value="BTB"/>
    <property type="match status" value="1"/>
</dbReference>
<keyword evidence="2" id="KW-0677">Repeat</keyword>
<feature type="domain" description="C2H2-type" evidence="7">
    <location>
        <begin position="488"/>
        <end position="515"/>
    </location>
</feature>
<dbReference type="GO" id="GO:0006355">
    <property type="term" value="P:regulation of DNA-templated transcription"/>
    <property type="evidence" value="ECO:0007669"/>
    <property type="project" value="UniProtKB-ARBA"/>
</dbReference>
<dbReference type="PROSITE" id="PS00028">
    <property type="entry name" value="ZINC_FINGER_C2H2_1"/>
    <property type="match status" value="6"/>
</dbReference>
<organism evidence="8 9">
    <name type="scientific">Batillaria attramentaria</name>
    <dbReference type="NCBI Taxonomy" id="370345"/>
    <lineage>
        <taxon>Eukaryota</taxon>
        <taxon>Metazoa</taxon>
        <taxon>Spiralia</taxon>
        <taxon>Lophotrochozoa</taxon>
        <taxon>Mollusca</taxon>
        <taxon>Gastropoda</taxon>
        <taxon>Caenogastropoda</taxon>
        <taxon>Sorbeoconcha</taxon>
        <taxon>Cerithioidea</taxon>
        <taxon>Batillariidae</taxon>
        <taxon>Batillaria</taxon>
    </lineage>
</organism>
<sequence>MMASGENDHVVISSDQIYRHEAHHTELQVLLYQQWSSASNCDLDICCKGSVLPVHGCVIACFSPRVCTHLSDAAGNVYGRSVRVRYDYNVVKDLVTFMYTGSLKISQHSAQQMLKCAQWFGVTTAVNFVQEFLQSRNVGATSASQTSEVIKKGKLCSAKEVANTSFNQDQPDISSDTERNSVLDACMDDSVVEIKPTVKQEFIEINIAHEKLSTIEEDESQEMALPVTFLRMEGDCGISGHNEMIETSERACQTHIASKVCRPKTTMKGAHCSTSTAAFNVVMAVHKQVFMTGNEPESTTDVQVASNDTKKVPGSSEHKCKWCESLFPSRKELFTHVEFTHHPFACVECPERFSRKENLTRHIQRYHQAPVEWKCPHCEDRFSLKHAFQKHCKNIHDETKPYWCDFPGCSFKFSSVQSLQSHKDSKHVGLRVVCENCGKKFTKDVLPIHRKTCVDTGQYLCQECGKVFNLGASLAQHIRAIHRKEAKYACTKCSKKFSHPRNLYRHNLIHDNVCPYVCERCGQKFRHSNSLKYHVEKKHSQ</sequence>
<dbReference type="SMART" id="SM00225">
    <property type="entry name" value="BTB"/>
    <property type="match status" value="1"/>
</dbReference>
<feature type="domain" description="C2H2-type" evidence="7">
    <location>
        <begin position="402"/>
        <end position="432"/>
    </location>
</feature>
<evidence type="ECO:0000256" key="5">
    <source>
        <dbReference type="PROSITE-ProRule" id="PRU00042"/>
    </source>
</evidence>
<dbReference type="Proteomes" id="UP001519460">
    <property type="component" value="Unassembled WGS sequence"/>
</dbReference>
<proteinExistence type="predicted"/>
<evidence type="ECO:0000256" key="4">
    <source>
        <dbReference type="ARBA" id="ARBA00022833"/>
    </source>
</evidence>
<dbReference type="Gene3D" id="3.30.160.60">
    <property type="entry name" value="Classic Zinc Finger"/>
    <property type="match status" value="5"/>
</dbReference>
<dbReference type="InterPro" id="IPR013087">
    <property type="entry name" value="Znf_C2H2_type"/>
</dbReference>
<evidence type="ECO:0000256" key="1">
    <source>
        <dbReference type="ARBA" id="ARBA00022723"/>
    </source>
</evidence>
<dbReference type="CDD" id="cd18186">
    <property type="entry name" value="BTB_POZ_ZBTB_KLHL-like"/>
    <property type="match status" value="1"/>
</dbReference>
<dbReference type="PANTHER" id="PTHR24379">
    <property type="entry name" value="KRAB AND ZINC FINGER DOMAIN-CONTAINING"/>
    <property type="match status" value="1"/>
</dbReference>
<dbReference type="PROSITE" id="PS50097">
    <property type="entry name" value="BTB"/>
    <property type="match status" value="1"/>
</dbReference>
<feature type="domain" description="C2H2-type" evidence="7">
    <location>
        <begin position="516"/>
        <end position="541"/>
    </location>
</feature>
<feature type="domain" description="C2H2-type" evidence="7">
    <location>
        <begin position="459"/>
        <end position="487"/>
    </location>
</feature>
<gene>
    <name evidence="8" type="ORF">BaRGS_00008959</name>
</gene>
<dbReference type="PANTHER" id="PTHR24379:SF127">
    <property type="entry name" value="BLOODY FINGERS-RELATED"/>
    <property type="match status" value="1"/>
</dbReference>
<dbReference type="InterPro" id="IPR000210">
    <property type="entry name" value="BTB/POZ_dom"/>
</dbReference>
<dbReference type="SUPFAM" id="SSF57667">
    <property type="entry name" value="beta-beta-alpha zinc fingers"/>
    <property type="match status" value="4"/>
</dbReference>
<keyword evidence="9" id="KW-1185">Reference proteome</keyword>
<dbReference type="SMART" id="SM00355">
    <property type="entry name" value="ZnF_C2H2"/>
    <property type="match status" value="7"/>
</dbReference>
<evidence type="ECO:0000259" key="6">
    <source>
        <dbReference type="PROSITE" id="PS50097"/>
    </source>
</evidence>
<keyword evidence="3 5" id="KW-0863">Zinc-finger</keyword>
<dbReference type="GO" id="GO:0008270">
    <property type="term" value="F:zinc ion binding"/>
    <property type="evidence" value="ECO:0007669"/>
    <property type="project" value="UniProtKB-KW"/>
</dbReference>
<evidence type="ECO:0000256" key="2">
    <source>
        <dbReference type="ARBA" id="ARBA00022737"/>
    </source>
</evidence>
<dbReference type="InterPro" id="IPR011333">
    <property type="entry name" value="SKP1/BTB/POZ_sf"/>
</dbReference>
<dbReference type="PROSITE" id="PS50157">
    <property type="entry name" value="ZINC_FINGER_C2H2_2"/>
    <property type="match status" value="6"/>
</dbReference>
<accession>A0ABD0LKD2</accession>
<dbReference type="AlphaFoldDB" id="A0ABD0LKD2"/>